<organism evidence="1 2">
    <name type="scientific">Pandoravirus inopinatum</name>
    <dbReference type="NCBI Taxonomy" id="1605721"/>
    <lineage>
        <taxon>Viruses</taxon>
        <taxon>Pandoravirus</taxon>
    </lineage>
</organism>
<evidence type="ECO:0000313" key="1">
    <source>
        <dbReference type="EMBL" id="AJF98224.1"/>
    </source>
</evidence>
<reference evidence="1 2" key="1">
    <citation type="journal article" date="2015" name="Parasitol. Res.">
        <title>Viruses in close associations with free-living amoebae.</title>
        <authorList>
            <person name="Scheid P."/>
        </authorList>
    </citation>
    <scope>NUCLEOTIDE SEQUENCE [LARGE SCALE GENOMIC DNA]</scope>
    <source>
        <strain evidence="1">KlaHel</strain>
    </source>
</reference>
<protein>
    <submittedName>
        <fullName evidence="1">Uncharacterized protein</fullName>
    </submittedName>
</protein>
<dbReference type="EMBL" id="KP136319">
    <property type="protein sequence ID" value="AJF98224.1"/>
    <property type="molecule type" value="Genomic_DNA"/>
</dbReference>
<accession>A0A0B5J3R5</accession>
<dbReference type="GeneID" id="23463141"/>
<name>A0A0B5J3R5_9VIRU</name>
<dbReference type="Proteomes" id="UP000202511">
    <property type="component" value="Segment"/>
</dbReference>
<sequence>MYTESGSPPDYVKKCKERINKNIDRKTDDKGCGACCKKSANTKSWRCAATNKCRFLRKDRPPGGGGAAPLFCAARWPPCLRLFCCGLLTSLFFHWLKFGGDTRQQKRQRKARTSACRQSDVHNASAARRLGKIATVSQNAKRTCLLGTGFLLVRTKPGKAPGKDDLLNLDIKEKKENVEKHS</sequence>
<dbReference type="KEGG" id="vg:23463141"/>
<dbReference type="RefSeq" id="YP_009120459.1">
    <property type="nucleotide sequence ID" value="NC_026440.1"/>
</dbReference>
<proteinExistence type="predicted"/>
<evidence type="ECO:0000313" key="2">
    <source>
        <dbReference type="Proteomes" id="UP000202511"/>
    </source>
</evidence>